<dbReference type="Pfam" id="PF00106">
    <property type="entry name" value="adh_short"/>
    <property type="match status" value="1"/>
</dbReference>
<organism evidence="2 3">
    <name type="scientific">Microbulbifer variabilis</name>
    <dbReference type="NCBI Taxonomy" id="266805"/>
    <lineage>
        <taxon>Bacteria</taxon>
        <taxon>Pseudomonadati</taxon>
        <taxon>Pseudomonadota</taxon>
        <taxon>Gammaproteobacteria</taxon>
        <taxon>Cellvibrionales</taxon>
        <taxon>Microbulbiferaceae</taxon>
        <taxon>Microbulbifer</taxon>
    </lineage>
</organism>
<evidence type="ECO:0000313" key="2">
    <source>
        <dbReference type="EMBL" id="USD21896.1"/>
    </source>
</evidence>
<protein>
    <submittedName>
        <fullName evidence="2">SDR family NAD(P)-dependent oxidoreductase</fullName>
    </submittedName>
</protein>
<dbReference type="EMBL" id="CP092418">
    <property type="protein sequence ID" value="USD21896.1"/>
    <property type="molecule type" value="Genomic_DNA"/>
</dbReference>
<proteinExistence type="predicted"/>
<dbReference type="PANTHER" id="PTHR43157">
    <property type="entry name" value="PHOSPHATIDYLINOSITOL-GLYCAN BIOSYNTHESIS CLASS F PROTEIN-RELATED"/>
    <property type="match status" value="1"/>
</dbReference>
<keyword evidence="1" id="KW-0560">Oxidoreductase</keyword>
<dbReference type="Gene3D" id="3.40.50.720">
    <property type="entry name" value="NAD(P)-binding Rossmann-like Domain"/>
    <property type="match status" value="1"/>
</dbReference>
<gene>
    <name evidence="2" type="ORF">MJO52_01780</name>
</gene>
<reference evidence="2" key="1">
    <citation type="submission" date="2022-02" db="EMBL/GenBank/DDBJ databases">
        <title>Coral-associated bacteria.</title>
        <authorList>
            <person name="Tang K."/>
            <person name="Wang X."/>
        </authorList>
    </citation>
    <scope>NUCLEOTIDE SEQUENCE</scope>
    <source>
        <strain evidence="2">SCSIO 43006</strain>
    </source>
</reference>
<dbReference type="InterPro" id="IPR036291">
    <property type="entry name" value="NAD(P)-bd_dom_sf"/>
</dbReference>
<name>A0ABY4VC77_9GAMM</name>
<evidence type="ECO:0000313" key="3">
    <source>
        <dbReference type="Proteomes" id="UP001055658"/>
    </source>
</evidence>
<accession>A0ABY4VC77</accession>
<dbReference type="Proteomes" id="UP001055658">
    <property type="component" value="Chromosome"/>
</dbReference>
<keyword evidence="3" id="KW-1185">Reference proteome</keyword>
<dbReference type="InterPro" id="IPR002347">
    <property type="entry name" value="SDR_fam"/>
</dbReference>
<sequence length="337" mass="37193">MSKAEALNRLSFPPTAGYIDIRAPVPNIHRDRKMIKSVLITGANAGLGRECAKQLAEYQQINKIYLGCRNLHKAKETQAKLVSETGRNIFEVLLIDVADQQAVKEAVKNLDSPVDALVMNAGGTGGKEFYNKTPEGVTQIFAVNLLGHALLTNELLKANKLTQTAIYAGSEAARGVKEMGMKRPELKSASVEEFMQICEGKLYASTKDATVPYGPIKYMGALWMSSMAREVPHIRFVTMSPGATVGTEGFNTLSLFKQYMMKGMMRIMLLLGKVHKVEIGAKRYIDALLDTTSFRTGIFYGSERGLTGPLGEQWKLFPDLDNPTYQDNAKTAINRFI</sequence>
<dbReference type="RefSeq" id="WP_252084290.1">
    <property type="nucleotide sequence ID" value="NZ_CP092418.1"/>
</dbReference>
<dbReference type="SUPFAM" id="SSF51735">
    <property type="entry name" value="NAD(P)-binding Rossmann-fold domains"/>
    <property type="match status" value="1"/>
</dbReference>
<evidence type="ECO:0000256" key="1">
    <source>
        <dbReference type="ARBA" id="ARBA00023002"/>
    </source>
</evidence>
<dbReference type="PANTHER" id="PTHR43157:SF31">
    <property type="entry name" value="PHOSPHATIDYLINOSITOL-GLYCAN BIOSYNTHESIS CLASS F PROTEIN"/>
    <property type="match status" value="1"/>
</dbReference>